<reference evidence="2 4" key="1">
    <citation type="journal article" date="2020" name="IScience">
        <title>Genome Sequencing of the Endangered Kingdonia uniflora (Circaeasteraceae, Ranunculales) Reveals Potential Mechanisms of Evolutionary Specialization.</title>
        <authorList>
            <person name="Sun Y."/>
            <person name="Deng T."/>
            <person name="Zhang A."/>
            <person name="Moore M.J."/>
            <person name="Landis J.B."/>
            <person name="Lin N."/>
            <person name="Zhang H."/>
            <person name="Zhang X."/>
            <person name="Huang J."/>
            <person name="Zhang X."/>
            <person name="Sun H."/>
            <person name="Wang H."/>
        </authorList>
    </citation>
    <scope>NUCLEOTIDE SEQUENCE [LARGE SCALE GENOMIC DNA]</scope>
    <source>
        <strain evidence="2">TB1705</strain>
        <tissue evidence="2">Leaf</tissue>
    </source>
</reference>
<dbReference type="AlphaFoldDB" id="A0A7J7L5L4"/>
<evidence type="ECO:0000256" key="1">
    <source>
        <dbReference type="SAM" id="MobiDB-lite"/>
    </source>
</evidence>
<accession>A0A7J7L5L4</accession>
<dbReference type="EMBL" id="JACGCM010002624">
    <property type="protein sequence ID" value="KAF6137858.1"/>
    <property type="molecule type" value="Genomic_DNA"/>
</dbReference>
<comment type="caution">
    <text evidence="2">The sequence shown here is derived from an EMBL/GenBank/DDBJ whole genome shotgun (WGS) entry which is preliminary data.</text>
</comment>
<gene>
    <name evidence="3" type="ORF">GIB67_033128</name>
    <name evidence="2" type="ORF">GIB67_040566</name>
</gene>
<organism evidence="2 4">
    <name type="scientific">Kingdonia uniflora</name>
    <dbReference type="NCBI Taxonomy" id="39325"/>
    <lineage>
        <taxon>Eukaryota</taxon>
        <taxon>Viridiplantae</taxon>
        <taxon>Streptophyta</taxon>
        <taxon>Embryophyta</taxon>
        <taxon>Tracheophyta</taxon>
        <taxon>Spermatophyta</taxon>
        <taxon>Magnoliopsida</taxon>
        <taxon>Ranunculales</taxon>
        <taxon>Circaeasteraceae</taxon>
        <taxon>Kingdonia</taxon>
    </lineage>
</organism>
<keyword evidence="4" id="KW-1185">Reference proteome</keyword>
<protein>
    <submittedName>
        <fullName evidence="2">Uncharacterized protein</fullName>
    </submittedName>
</protein>
<evidence type="ECO:0000313" key="2">
    <source>
        <dbReference type="EMBL" id="KAF6137858.1"/>
    </source>
</evidence>
<feature type="region of interest" description="Disordered" evidence="1">
    <location>
        <begin position="129"/>
        <end position="188"/>
    </location>
</feature>
<dbReference type="OrthoDB" id="1938923at2759"/>
<dbReference type="Proteomes" id="UP000541444">
    <property type="component" value="Unassembled WGS sequence"/>
</dbReference>
<name>A0A7J7L5L4_9MAGN</name>
<evidence type="ECO:0000313" key="3">
    <source>
        <dbReference type="EMBL" id="KAF6164404.1"/>
    </source>
</evidence>
<feature type="compositionally biased region" description="Basic residues" evidence="1">
    <location>
        <begin position="135"/>
        <end position="157"/>
    </location>
</feature>
<evidence type="ECO:0000313" key="4">
    <source>
        <dbReference type="Proteomes" id="UP000541444"/>
    </source>
</evidence>
<dbReference type="PANTHER" id="PTHR34952">
    <property type="entry name" value="OS05G0113500 PROTEIN"/>
    <property type="match status" value="1"/>
</dbReference>
<proteinExistence type="predicted"/>
<dbReference type="EMBL" id="JACGCM010000928">
    <property type="protein sequence ID" value="KAF6164404.1"/>
    <property type="molecule type" value="Genomic_DNA"/>
</dbReference>
<dbReference type="PANTHER" id="PTHR34952:SF2">
    <property type="entry name" value="OS05G0113500 PROTEIN"/>
    <property type="match status" value="1"/>
</dbReference>
<sequence>MEVLNLFDDYVSLKNPLDPTESEKLVADLGNALTGILHVSDLISSYGDETHSRKVSLYPLPSNGSTEMPDKAIECKKISTKFENPVCTSSISVSTPMKLVSAMKGGRGAPLKKLTVSWASDVYDPPATSLSHTVKSYRQHRIKSNRKSSKHKQKGKSVRGSSSSSSSDKKHEKQYRKYAGSPELRPKLSPVTSDDRLFFEDFNKCHSVDSYCGSSFLREQLLGQVHMSVAEAT</sequence>